<protein>
    <submittedName>
        <fullName evidence="3">Dienelactone hydrolase family protein</fullName>
        <ecNumber evidence="3">3.1.-.-</ecNumber>
    </submittedName>
</protein>
<dbReference type="Gene3D" id="3.40.50.1820">
    <property type="entry name" value="alpha/beta hydrolase"/>
    <property type="match status" value="1"/>
</dbReference>
<dbReference type="InterPro" id="IPR050261">
    <property type="entry name" value="FrsA_esterase"/>
</dbReference>
<dbReference type="GeneID" id="73904747"/>
<dbReference type="Pfam" id="PF20408">
    <property type="entry name" value="Abhydrolase_11"/>
    <property type="match status" value="1"/>
</dbReference>
<keyword evidence="1 3" id="KW-0378">Hydrolase</keyword>
<reference evidence="3 4" key="1">
    <citation type="journal article" date="2019" name="Int. J. Syst. Evol. Microbiol.">
        <title>The Global Catalogue of Microorganisms (GCM) 10K type strain sequencing project: providing services to taxonomists for standard genome sequencing and annotation.</title>
        <authorList>
            <consortium name="The Broad Institute Genomics Platform"/>
            <consortium name="The Broad Institute Genome Sequencing Center for Infectious Disease"/>
            <person name="Wu L."/>
            <person name="Ma J."/>
        </authorList>
    </citation>
    <scope>NUCLEOTIDE SEQUENCE [LARGE SCALE GENOMIC DNA]</scope>
    <source>
        <strain evidence="3 4">IBRC-M 10256</strain>
    </source>
</reference>
<evidence type="ECO:0000313" key="3">
    <source>
        <dbReference type="EMBL" id="MFC3957088.1"/>
    </source>
</evidence>
<feature type="domain" description="KANL3/Tex30 alpha/beta hydrolase-like" evidence="2">
    <location>
        <begin position="37"/>
        <end position="206"/>
    </location>
</feature>
<dbReference type="Proteomes" id="UP001595846">
    <property type="component" value="Unassembled WGS sequence"/>
</dbReference>
<dbReference type="PANTHER" id="PTHR22946">
    <property type="entry name" value="DIENELACTONE HYDROLASE DOMAIN-CONTAINING PROTEIN-RELATED"/>
    <property type="match status" value="1"/>
</dbReference>
<dbReference type="AlphaFoldDB" id="A0ABD5NJF2"/>
<accession>A0ABD5NJF2</accession>
<dbReference type="GO" id="GO:0016788">
    <property type="term" value="F:hydrolase activity, acting on ester bonds"/>
    <property type="evidence" value="ECO:0007669"/>
    <property type="project" value="UniProtKB-ARBA"/>
</dbReference>
<dbReference type="RefSeq" id="WP_256531981.1">
    <property type="nucleotide sequence ID" value="NZ_CP101824.1"/>
</dbReference>
<gene>
    <name evidence="3" type="ORF">ACFOUR_01705</name>
</gene>
<dbReference type="PANTHER" id="PTHR22946:SF9">
    <property type="entry name" value="POLYKETIDE TRANSFERASE AF380"/>
    <property type="match status" value="1"/>
</dbReference>
<dbReference type="InterPro" id="IPR046879">
    <property type="entry name" value="KANL3/Tex30_Abhydrolase"/>
</dbReference>
<comment type="caution">
    <text evidence="3">The sequence shown here is derived from an EMBL/GenBank/DDBJ whole genome shotgun (WGS) entry which is preliminary data.</text>
</comment>
<organism evidence="3 4">
    <name type="scientific">Halovivax cerinus</name>
    <dbReference type="NCBI Taxonomy" id="1487865"/>
    <lineage>
        <taxon>Archaea</taxon>
        <taxon>Methanobacteriati</taxon>
        <taxon>Methanobacteriota</taxon>
        <taxon>Stenosarchaea group</taxon>
        <taxon>Halobacteria</taxon>
        <taxon>Halobacteriales</taxon>
        <taxon>Natrialbaceae</taxon>
        <taxon>Halovivax</taxon>
    </lineage>
</organism>
<name>A0ABD5NJF2_9EURY</name>
<proteinExistence type="predicted"/>
<evidence type="ECO:0000259" key="2">
    <source>
        <dbReference type="Pfam" id="PF20408"/>
    </source>
</evidence>
<sequence>MDDSNPSPTGSDSLVTIDVGDVELEGDLRVPEGASGLVLFAHGSGSSRHSPRNNFVAERLRERGVGTLLFDLLTETEDRDPDARFDIDLLTDRLVGAAEWVRGQSDVGDLAVGYFGSSTGAAAALRAAARPETDAAAVVSRGGRVDLAESVLGDVTAPTLFVVGGNDHPVRQWNETASEHLGGDRSLEVVPGAGHLFEGEGQLETVADHAADWFADHLDRTELDRRDL</sequence>
<dbReference type="SUPFAM" id="SSF53474">
    <property type="entry name" value="alpha/beta-Hydrolases"/>
    <property type="match status" value="1"/>
</dbReference>
<evidence type="ECO:0000313" key="4">
    <source>
        <dbReference type="Proteomes" id="UP001595846"/>
    </source>
</evidence>
<dbReference type="EC" id="3.1.-.-" evidence="3"/>
<dbReference type="InterPro" id="IPR029058">
    <property type="entry name" value="AB_hydrolase_fold"/>
</dbReference>
<dbReference type="EMBL" id="JBHSAQ010000001">
    <property type="protein sequence ID" value="MFC3957088.1"/>
    <property type="molecule type" value="Genomic_DNA"/>
</dbReference>
<evidence type="ECO:0000256" key="1">
    <source>
        <dbReference type="ARBA" id="ARBA00022801"/>
    </source>
</evidence>
<keyword evidence="4" id="KW-1185">Reference proteome</keyword>